<reference evidence="1 2" key="1">
    <citation type="submission" date="2024-10" db="EMBL/GenBank/DDBJ databases">
        <title>The Natural Products Discovery Center: Release of the First 8490 Sequenced Strains for Exploring Actinobacteria Biosynthetic Diversity.</title>
        <authorList>
            <person name="Kalkreuter E."/>
            <person name="Kautsar S.A."/>
            <person name="Yang D."/>
            <person name="Bader C.D."/>
            <person name="Teijaro C.N."/>
            <person name="Fluegel L."/>
            <person name="Davis C.M."/>
            <person name="Simpson J.R."/>
            <person name="Lauterbach L."/>
            <person name="Steele A.D."/>
            <person name="Gui C."/>
            <person name="Meng S."/>
            <person name="Li G."/>
            <person name="Viehrig K."/>
            <person name="Ye F."/>
            <person name="Su P."/>
            <person name="Kiefer A.F."/>
            <person name="Nichols A."/>
            <person name="Cepeda A.J."/>
            <person name="Yan W."/>
            <person name="Fan B."/>
            <person name="Jiang Y."/>
            <person name="Adhikari A."/>
            <person name="Zheng C.-J."/>
            <person name="Schuster L."/>
            <person name="Cowan T.M."/>
            <person name="Smanski M.J."/>
            <person name="Chevrette M.G."/>
            <person name="De Carvalho L.P.S."/>
            <person name="Shen B."/>
        </authorList>
    </citation>
    <scope>NUCLEOTIDE SEQUENCE [LARGE SCALE GENOMIC DNA]</scope>
    <source>
        <strain evidence="1 2">NPDC004119</strain>
    </source>
</reference>
<proteinExistence type="predicted"/>
<evidence type="ECO:0000313" key="1">
    <source>
        <dbReference type="EMBL" id="MFF0501345.1"/>
    </source>
</evidence>
<sequence length="545" mass="61064">MAWAIEYAIRMEESDGRQRVSLIPRHILDDETIPPKVDEVPREVVDLWVQLSTLVKSSVAKARLFHLLFQRKEGAAPHKYCKNAIESYIESSKDWSRDLDSIQDLACAIRLSRAIGDRPSRITALESLLEIAASFLNRDDPLAGIIGRALTYAVEDSDCPDRVDSLLEQASSAWPDARRNDHALKLMLRRTTDSAQKEKIWGRRVDGYLAQAESEDSGILRSVRRQAALELANESGIPDLRRRAAAELQKGRNEQLDFMRFSVSSERYEEEYEALRDMFIKGQDWRDALMSFAHSGPLTGDIERNKAHVAEKNSLHPLASLFPEHIYGADGLPVLIATSEEQRFNIDMTRHELFILGLSIRPFADAWLEIPSRFGMPKSQDLVDFLLSWPSLSRDVVGPLVRSMQRSWAGDAEGAAYTIAPWLERQVRDMVLAADEGVYRLQRQETPGQYPGLGFLLPLVAKNYTLNESHQRFLQAIANYSAGLNLRNLMLHGFGDSAGVGVVTAPLFFHAILMLGTLERLESIAADGTAADEGPPTQGDKGQDK</sequence>
<gene>
    <name evidence="1" type="ORF">ACFYU5_33460</name>
</gene>
<dbReference type="RefSeq" id="WP_387401324.1">
    <property type="nucleotide sequence ID" value="NZ_JBIAMT010000009.1"/>
</dbReference>
<accession>A0ABW6PDW5</accession>
<evidence type="ECO:0000313" key="2">
    <source>
        <dbReference type="Proteomes" id="UP001601442"/>
    </source>
</evidence>
<evidence type="ECO:0008006" key="3">
    <source>
        <dbReference type="Google" id="ProtNLM"/>
    </source>
</evidence>
<organism evidence="1 2">
    <name type="scientific">Nocardia aobensis</name>
    <dbReference type="NCBI Taxonomy" id="257277"/>
    <lineage>
        <taxon>Bacteria</taxon>
        <taxon>Bacillati</taxon>
        <taxon>Actinomycetota</taxon>
        <taxon>Actinomycetes</taxon>
        <taxon>Mycobacteriales</taxon>
        <taxon>Nocardiaceae</taxon>
        <taxon>Nocardia</taxon>
    </lineage>
</organism>
<protein>
    <recommendedName>
        <fullName evidence="3">DUF4209 domain-containing protein</fullName>
    </recommendedName>
</protein>
<comment type="caution">
    <text evidence="1">The sequence shown here is derived from an EMBL/GenBank/DDBJ whole genome shotgun (WGS) entry which is preliminary data.</text>
</comment>
<keyword evidence="2" id="KW-1185">Reference proteome</keyword>
<dbReference type="EMBL" id="JBIAMT010000009">
    <property type="protein sequence ID" value="MFF0501345.1"/>
    <property type="molecule type" value="Genomic_DNA"/>
</dbReference>
<dbReference type="Proteomes" id="UP001601442">
    <property type="component" value="Unassembled WGS sequence"/>
</dbReference>
<name>A0ABW6PDW5_9NOCA</name>